<organism evidence="2 3">
    <name type="scientific">Luteolibacter arcticus</name>
    <dbReference type="NCBI Taxonomy" id="1581411"/>
    <lineage>
        <taxon>Bacteria</taxon>
        <taxon>Pseudomonadati</taxon>
        <taxon>Verrucomicrobiota</taxon>
        <taxon>Verrucomicrobiia</taxon>
        <taxon>Verrucomicrobiales</taxon>
        <taxon>Verrucomicrobiaceae</taxon>
        <taxon>Luteolibacter</taxon>
    </lineage>
</organism>
<name>A0ABT3GEL5_9BACT</name>
<evidence type="ECO:0000313" key="2">
    <source>
        <dbReference type="EMBL" id="MCW1921723.1"/>
    </source>
</evidence>
<dbReference type="EMBL" id="JAPDDT010000001">
    <property type="protein sequence ID" value="MCW1921723.1"/>
    <property type="molecule type" value="Genomic_DNA"/>
</dbReference>
<keyword evidence="3" id="KW-1185">Reference proteome</keyword>
<reference evidence="2 3" key="1">
    <citation type="submission" date="2022-10" db="EMBL/GenBank/DDBJ databases">
        <title>Luteolibacter arcticus strain CCTCC AB 2014275, whole genome shotgun sequencing project.</title>
        <authorList>
            <person name="Zhao G."/>
            <person name="Shen L."/>
        </authorList>
    </citation>
    <scope>NUCLEOTIDE SEQUENCE [LARGE SCALE GENOMIC DNA]</scope>
    <source>
        <strain evidence="2 3">CCTCC AB 2014275</strain>
    </source>
</reference>
<proteinExistence type="predicted"/>
<gene>
    <name evidence="2" type="ORF">OKA05_04110</name>
</gene>
<evidence type="ECO:0000256" key="1">
    <source>
        <dbReference type="SAM" id="MobiDB-lite"/>
    </source>
</evidence>
<feature type="region of interest" description="Disordered" evidence="1">
    <location>
        <begin position="1"/>
        <end position="44"/>
    </location>
</feature>
<accession>A0ABT3GEL5</accession>
<feature type="compositionally biased region" description="Pro residues" evidence="1">
    <location>
        <begin position="1"/>
        <end position="10"/>
    </location>
</feature>
<dbReference type="Proteomes" id="UP001320876">
    <property type="component" value="Unassembled WGS sequence"/>
</dbReference>
<protein>
    <submittedName>
        <fullName evidence="2">Uncharacterized protein</fullName>
    </submittedName>
</protein>
<evidence type="ECO:0000313" key="3">
    <source>
        <dbReference type="Proteomes" id="UP001320876"/>
    </source>
</evidence>
<sequence>MTTAIPPLPAPLEGMSGHSTRPGLSVESLPVPGSPQPEAPRRIPLPELGNFARFTAEDMPVPPKTPPMPSPPVDFTDEDLRIAIAPLVAGAMAGESFRDDASLEAMLRSTFRRALAEHHGGPFQPPGVSHRALWRLQALFTSRSYDEILSDKIRRFHVEEVYLLDRDKLSLISYASSDPVRHAHPRKVGSFARQLALRVRDESGALLLGFELGEGRRTLVRCGQYCLLVAVIRGDVNDLVKADLDFALKRVETRYRSEFVQGHPLLQELQPLLEECLLIHSPAGPAAT</sequence>
<dbReference type="RefSeq" id="WP_264485832.1">
    <property type="nucleotide sequence ID" value="NZ_JAPDDT010000001.1"/>
</dbReference>
<comment type="caution">
    <text evidence="2">The sequence shown here is derived from an EMBL/GenBank/DDBJ whole genome shotgun (WGS) entry which is preliminary data.</text>
</comment>